<evidence type="ECO:0000259" key="5">
    <source>
        <dbReference type="PROSITE" id="PS50893"/>
    </source>
</evidence>
<proteinExistence type="inferred from homology"/>
<dbReference type="Gene3D" id="3.40.50.300">
    <property type="entry name" value="P-loop containing nucleotide triphosphate hydrolases"/>
    <property type="match status" value="1"/>
</dbReference>
<keyword evidence="4 6" id="KW-0067">ATP-binding</keyword>
<dbReference type="GO" id="GO:0055085">
    <property type="term" value="P:transmembrane transport"/>
    <property type="evidence" value="ECO:0007669"/>
    <property type="project" value="UniProtKB-ARBA"/>
</dbReference>
<dbReference type="RefSeq" id="WP_163299361.1">
    <property type="nucleotide sequence ID" value="NZ_JAAGRR010000138.1"/>
</dbReference>
<dbReference type="PROSITE" id="PS50893">
    <property type="entry name" value="ABC_TRANSPORTER_2"/>
    <property type="match status" value="1"/>
</dbReference>
<dbReference type="AlphaFoldDB" id="A0A6N9TPQ1"/>
<reference evidence="6 7" key="1">
    <citation type="submission" date="2020-02" db="EMBL/GenBank/DDBJ databases">
        <title>Comparative genomics of sulfur disproportionating microorganisms.</title>
        <authorList>
            <person name="Ward L.M."/>
            <person name="Bertran E."/>
            <person name="Johnston D.T."/>
        </authorList>
    </citation>
    <scope>NUCLEOTIDE SEQUENCE [LARGE SCALE GENOMIC DNA]</scope>
    <source>
        <strain evidence="6 7">DSM 100025</strain>
    </source>
</reference>
<dbReference type="SMART" id="SM00382">
    <property type="entry name" value="AAA"/>
    <property type="match status" value="1"/>
</dbReference>
<evidence type="ECO:0000256" key="1">
    <source>
        <dbReference type="ARBA" id="ARBA00005417"/>
    </source>
</evidence>
<dbReference type="Pfam" id="PF00005">
    <property type="entry name" value="ABC_tran"/>
    <property type="match status" value="1"/>
</dbReference>
<protein>
    <submittedName>
        <fullName evidence="6">ABC transporter ATP-binding protein</fullName>
    </submittedName>
</protein>
<dbReference type="PANTHER" id="PTHR43776:SF7">
    <property type="entry name" value="D,D-DIPEPTIDE TRANSPORT ATP-BINDING PROTEIN DDPF-RELATED"/>
    <property type="match status" value="1"/>
</dbReference>
<keyword evidence="3" id="KW-0547">Nucleotide-binding</keyword>
<dbReference type="PROSITE" id="PS00211">
    <property type="entry name" value="ABC_TRANSPORTER_1"/>
    <property type="match status" value="1"/>
</dbReference>
<dbReference type="InterPro" id="IPR003439">
    <property type="entry name" value="ABC_transporter-like_ATP-bd"/>
</dbReference>
<keyword evidence="2" id="KW-0813">Transport</keyword>
<dbReference type="EMBL" id="JAAGRR010000138">
    <property type="protein sequence ID" value="NDY43251.1"/>
    <property type="molecule type" value="Genomic_DNA"/>
</dbReference>
<organism evidence="6 7">
    <name type="scientific">Dissulfurirhabdus thermomarina</name>
    <dbReference type="NCBI Taxonomy" id="1765737"/>
    <lineage>
        <taxon>Bacteria</taxon>
        <taxon>Deltaproteobacteria</taxon>
        <taxon>Dissulfurirhabdaceae</taxon>
        <taxon>Dissulfurirhabdus</taxon>
    </lineage>
</organism>
<dbReference type="GO" id="GO:0016887">
    <property type="term" value="F:ATP hydrolysis activity"/>
    <property type="evidence" value="ECO:0007669"/>
    <property type="project" value="InterPro"/>
</dbReference>
<feature type="domain" description="ABC transporter" evidence="5">
    <location>
        <begin position="15"/>
        <end position="255"/>
    </location>
</feature>
<keyword evidence="7" id="KW-1185">Reference proteome</keyword>
<dbReference type="SUPFAM" id="SSF52540">
    <property type="entry name" value="P-loop containing nucleoside triphosphate hydrolases"/>
    <property type="match status" value="1"/>
</dbReference>
<accession>A0A6N9TPQ1</accession>
<evidence type="ECO:0000313" key="6">
    <source>
        <dbReference type="EMBL" id="NDY43251.1"/>
    </source>
</evidence>
<dbReference type="InterPro" id="IPR017871">
    <property type="entry name" value="ABC_transporter-like_CS"/>
</dbReference>
<evidence type="ECO:0000256" key="4">
    <source>
        <dbReference type="ARBA" id="ARBA00022840"/>
    </source>
</evidence>
<evidence type="ECO:0000256" key="3">
    <source>
        <dbReference type="ARBA" id="ARBA00022741"/>
    </source>
</evidence>
<name>A0A6N9TPQ1_DISTH</name>
<dbReference type="InterPro" id="IPR050319">
    <property type="entry name" value="ABC_transp_ATP-bind"/>
</dbReference>
<comment type="similarity">
    <text evidence="1">Belongs to the ABC transporter superfamily.</text>
</comment>
<evidence type="ECO:0000313" key="7">
    <source>
        <dbReference type="Proteomes" id="UP000469346"/>
    </source>
</evidence>
<evidence type="ECO:0000256" key="2">
    <source>
        <dbReference type="ARBA" id="ARBA00022448"/>
    </source>
</evidence>
<dbReference type="Proteomes" id="UP000469346">
    <property type="component" value="Unassembled WGS sequence"/>
</dbReference>
<dbReference type="InterPro" id="IPR027417">
    <property type="entry name" value="P-loop_NTPase"/>
</dbReference>
<dbReference type="InterPro" id="IPR003593">
    <property type="entry name" value="AAA+_ATPase"/>
</dbReference>
<comment type="caution">
    <text evidence="6">The sequence shown here is derived from an EMBL/GenBank/DDBJ whole genome shotgun (WGS) entry which is preliminary data.</text>
</comment>
<feature type="non-terminal residue" evidence="6">
    <location>
        <position position="273"/>
    </location>
</feature>
<dbReference type="GO" id="GO:0005524">
    <property type="term" value="F:ATP binding"/>
    <property type="evidence" value="ECO:0007669"/>
    <property type="project" value="UniProtKB-KW"/>
</dbReference>
<sequence>MGRVLWELAGVTRRYRVRQGFAGRSGWLTALADVDLELREGEILGLVGESGCGKSTLARVALGLEAPDDGRVRFEGRDVAGLRGADLLAFRRRAQMIFQDPHSSLNPKKTVFQVLREPLRIHRICGRDEERRRVAAALAEVGLDPGAMDRYPHEFSGGQRQRIGLARALMVAPRCLVADEPTSALDVSIQAQMLNLLLDLQERRGLTYLFISHDLPVVQFVAHRVAVMYRGRIIEMMPRAAFLGGGASVPHHPYTEALLASVPLPDPARRGTG</sequence>
<gene>
    <name evidence="6" type="ORF">G3N55_10410</name>
</gene>
<dbReference type="CDD" id="cd03257">
    <property type="entry name" value="ABC_NikE_OppD_transporters"/>
    <property type="match status" value="1"/>
</dbReference>
<dbReference type="PANTHER" id="PTHR43776">
    <property type="entry name" value="TRANSPORT ATP-BINDING PROTEIN"/>
    <property type="match status" value="1"/>
</dbReference>